<evidence type="ECO:0000313" key="1">
    <source>
        <dbReference type="EMBL" id="ANP37304.1"/>
    </source>
</evidence>
<dbReference type="Proteomes" id="UP000092565">
    <property type="component" value="Chromosome"/>
</dbReference>
<sequence length="37" mass="4135">MMDGALKKRKAVLVQKEQAIEALNSFADLKRQPFSTA</sequence>
<protein>
    <submittedName>
        <fullName evidence="1">Uncharacterized protein</fullName>
    </submittedName>
</protein>
<reference evidence="1 2" key="1">
    <citation type="submission" date="2016-04" db="EMBL/GenBank/DDBJ databases">
        <authorList>
            <person name="Evans L.H."/>
            <person name="Alamgir A."/>
            <person name="Owens N."/>
            <person name="Weber N.D."/>
            <person name="Virtaneva K."/>
            <person name="Barbian K."/>
            <person name="Babar A."/>
            <person name="Rosenke K."/>
        </authorList>
    </citation>
    <scope>NUCLEOTIDE SEQUENCE [LARGE SCALE GENOMIC DNA]</scope>
    <source>
        <strain evidence="1 2">JL2886</strain>
    </source>
</reference>
<name>A0A1B0ZT41_9RHOB</name>
<organism evidence="1 2">
    <name type="scientific">Phaeobacter gallaeciensis</name>
    <dbReference type="NCBI Taxonomy" id="60890"/>
    <lineage>
        <taxon>Bacteria</taxon>
        <taxon>Pseudomonadati</taxon>
        <taxon>Pseudomonadota</taxon>
        <taxon>Alphaproteobacteria</taxon>
        <taxon>Rhodobacterales</taxon>
        <taxon>Roseobacteraceae</taxon>
        <taxon>Phaeobacter</taxon>
    </lineage>
</organism>
<proteinExistence type="predicted"/>
<gene>
    <name evidence="1" type="ORF">JL2886_02415</name>
</gene>
<dbReference type="AlphaFoldDB" id="A0A1B0ZT41"/>
<keyword evidence="2" id="KW-1185">Reference proteome</keyword>
<evidence type="ECO:0000313" key="2">
    <source>
        <dbReference type="Proteomes" id="UP000092565"/>
    </source>
</evidence>
<dbReference type="EMBL" id="CP015124">
    <property type="protein sequence ID" value="ANP37304.1"/>
    <property type="molecule type" value="Genomic_DNA"/>
</dbReference>
<accession>A0A1B0ZT41</accession>